<dbReference type="GO" id="GO:0012505">
    <property type="term" value="C:endomembrane system"/>
    <property type="evidence" value="ECO:0007669"/>
    <property type="project" value="UniProtKB-ARBA"/>
</dbReference>
<dbReference type="PANTHER" id="PTHR11627">
    <property type="entry name" value="FRUCTOSE-BISPHOSPHATE ALDOLASE"/>
    <property type="match status" value="1"/>
</dbReference>
<dbReference type="FunFam" id="3.20.20.70:FF:000140">
    <property type="entry name" value="Fructose-bisphosphate aldolase"/>
    <property type="match status" value="1"/>
</dbReference>
<keyword evidence="10 12" id="KW-0456">Lyase</keyword>
<dbReference type="InterPro" id="IPR007305">
    <property type="entry name" value="Vesicle_transpt_Got1/SFT2"/>
</dbReference>
<dbReference type="Pfam" id="PF04178">
    <property type="entry name" value="Got1"/>
    <property type="match status" value="1"/>
</dbReference>
<dbReference type="GO" id="GO:0006096">
    <property type="term" value="P:glycolytic process"/>
    <property type="evidence" value="ECO:0007669"/>
    <property type="project" value="UniProtKB-UniPathway"/>
</dbReference>
<keyword evidence="11" id="KW-0704">Schiff base</keyword>
<dbReference type="CDD" id="cd00948">
    <property type="entry name" value="FBP_aldolase_I_a"/>
    <property type="match status" value="1"/>
</dbReference>
<comment type="pathway">
    <text evidence="3">Carbohydrate degradation; glycolysis; D-glyceraldehyde 3-phosphate and glycerone phosphate from D-glucose: step 4/4.</text>
</comment>
<dbReference type="AlphaFoldDB" id="J3MFQ1"/>
<evidence type="ECO:0000256" key="10">
    <source>
        <dbReference type="ARBA" id="ARBA00023239"/>
    </source>
</evidence>
<keyword evidence="7 13" id="KW-1133">Transmembrane helix</keyword>
<dbReference type="Proteomes" id="UP000006038">
    <property type="component" value="Chromosome 6"/>
</dbReference>
<dbReference type="GO" id="GO:0016192">
    <property type="term" value="P:vesicle-mediated transport"/>
    <property type="evidence" value="ECO:0007669"/>
    <property type="project" value="InterPro"/>
</dbReference>
<name>J3MFQ1_ORYBR</name>
<dbReference type="GO" id="GO:0016020">
    <property type="term" value="C:membrane"/>
    <property type="evidence" value="ECO:0007669"/>
    <property type="project" value="UniProtKB-SubCell"/>
</dbReference>
<dbReference type="Gene3D" id="3.20.20.70">
    <property type="entry name" value="Aldolase class I"/>
    <property type="match status" value="2"/>
</dbReference>
<keyword evidence="15" id="KW-1185">Reference proteome</keyword>
<reference evidence="14" key="1">
    <citation type="journal article" date="2013" name="Nat. Commun.">
        <title>Whole-genome sequencing of Oryza brachyantha reveals mechanisms underlying Oryza genome evolution.</title>
        <authorList>
            <person name="Chen J."/>
            <person name="Huang Q."/>
            <person name="Gao D."/>
            <person name="Wang J."/>
            <person name="Lang Y."/>
            <person name="Liu T."/>
            <person name="Li B."/>
            <person name="Bai Z."/>
            <person name="Luis Goicoechea J."/>
            <person name="Liang C."/>
            <person name="Chen C."/>
            <person name="Zhang W."/>
            <person name="Sun S."/>
            <person name="Liao Y."/>
            <person name="Zhang X."/>
            <person name="Yang L."/>
            <person name="Song C."/>
            <person name="Wang M."/>
            <person name="Shi J."/>
            <person name="Liu G."/>
            <person name="Liu J."/>
            <person name="Zhou H."/>
            <person name="Zhou W."/>
            <person name="Yu Q."/>
            <person name="An N."/>
            <person name="Chen Y."/>
            <person name="Cai Q."/>
            <person name="Wang B."/>
            <person name="Liu B."/>
            <person name="Min J."/>
            <person name="Huang Y."/>
            <person name="Wu H."/>
            <person name="Li Z."/>
            <person name="Zhang Y."/>
            <person name="Yin Y."/>
            <person name="Song W."/>
            <person name="Jiang J."/>
            <person name="Jackson S.A."/>
            <person name="Wing R.A."/>
            <person name="Wang J."/>
            <person name="Chen M."/>
        </authorList>
    </citation>
    <scope>NUCLEOTIDE SEQUENCE [LARGE SCALE GENOMIC DNA]</scope>
    <source>
        <strain evidence="14">cv. IRGC 101232</strain>
    </source>
</reference>
<dbReference type="SUPFAM" id="SSF51569">
    <property type="entry name" value="Aldolase"/>
    <property type="match status" value="2"/>
</dbReference>
<evidence type="ECO:0000256" key="9">
    <source>
        <dbReference type="ARBA" id="ARBA00023152"/>
    </source>
</evidence>
<reference evidence="14" key="2">
    <citation type="submission" date="2015-02" db="UniProtKB">
        <authorList>
            <consortium name="EnsemblPlants"/>
        </authorList>
    </citation>
    <scope>IDENTIFICATION</scope>
</reference>
<keyword evidence="9 12" id="KW-0324">Glycolysis</keyword>
<dbReference type="NCBIfam" id="NF033379">
    <property type="entry name" value="FrucBisAld_I"/>
    <property type="match status" value="1"/>
</dbReference>
<accession>J3MFQ1</accession>
<dbReference type="HOGENOM" id="CLU_031243_5_0_1"/>
<keyword evidence="6 13" id="KW-0812">Transmembrane</keyword>
<dbReference type="InterPro" id="IPR000741">
    <property type="entry name" value="FBA_I"/>
</dbReference>
<dbReference type="UniPathway" id="UPA00109">
    <property type="reaction ID" value="UER00183"/>
</dbReference>
<keyword evidence="8 13" id="KW-0472">Membrane</keyword>
<evidence type="ECO:0000256" key="6">
    <source>
        <dbReference type="ARBA" id="ARBA00022692"/>
    </source>
</evidence>
<evidence type="ECO:0000256" key="1">
    <source>
        <dbReference type="ARBA" id="ARBA00000441"/>
    </source>
</evidence>
<evidence type="ECO:0000256" key="2">
    <source>
        <dbReference type="ARBA" id="ARBA00004141"/>
    </source>
</evidence>
<dbReference type="Gramene" id="OB06G28450.1">
    <property type="protein sequence ID" value="OB06G28450.1"/>
    <property type="gene ID" value="OB06G28450"/>
</dbReference>
<evidence type="ECO:0000256" key="11">
    <source>
        <dbReference type="ARBA" id="ARBA00023270"/>
    </source>
</evidence>
<sequence>MQAWLSGTGASSSSAAAAASSSSPQPSLLAEWNSYAAARSAEEDGGGFGIDIEAAVRSANDRVAGTFGVVSKGVLGLPGSFKSTTSSVPSSKSLLYFGLFLASGTFLVFIAFTIFLPVMVIMPQKFAICFTAGCAFIIGSFFALKGPKNQLYHMISKERLPFTLGFVGSMVATIYVSMVLHSYILSVFFSCLQAVMDPFLLPKYELIKTAKYIATPGKGILAADESTGTIGKRLASINVENVEPNRQALRELLFTAPGALQYLSGVILFEETLYQSTASGTPFVDVLKAGGVVPGIKVDKGTVEIAGTNGETTTQGLDSLGARCAKYYEAGARFAKWRAVLKIGAAGEPSELAVKQNAEGLARYALICQENGLVPIVEPEILTDGGHDIKTCAAVTERVLAAVYKSLNDHKVLLEGTLLKPNMVGAEVIGEYTVAALRRTVPPAVPGIVFLSGGQSEEEASQNLNAMNKLAVLKPWTLTFSFGRALQQSTIKKWAGKKENVATAQAAFLARCKANSEATLGNEEEASQNLNAMNKLAVLKPWTLTFSFGRALQQSTIKKWAGKKENVATAQAAFLARCKANSEATLGEGGAAAGAPATSESLYVKGYTY</sequence>
<dbReference type="EnsemblPlants" id="OB06G28450.1">
    <property type="protein sequence ID" value="OB06G28450.1"/>
    <property type="gene ID" value="OB06G28450"/>
</dbReference>
<dbReference type="eggNOG" id="KOG1557">
    <property type="taxonomic scope" value="Eukaryota"/>
</dbReference>
<evidence type="ECO:0000256" key="5">
    <source>
        <dbReference type="ARBA" id="ARBA00013068"/>
    </source>
</evidence>
<dbReference type="eggNOG" id="KOG2887">
    <property type="taxonomic scope" value="Eukaryota"/>
</dbReference>
<dbReference type="GO" id="GO:0004332">
    <property type="term" value="F:fructose-bisphosphate aldolase activity"/>
    <property type="evidence" value="ECO:0007669"/>
    <property type="project" value="UniProtKB-EC"/>
</dbReference>
<protein>
    <recommendedName>
        <fullName evidence="5 12">Fructose-bisphosphate aldolase</fullName>
        <ecNumber evidence="5 12">4.1.2.13</ecNumber>
    </recommendedName>
</protein>
<evidence type="ECO:0000313" key="14">
    <source>
        <dbReference type="EnsemblPlants" id="OB06G28450.1"/>
    </source>
</evidence>
<evidence type="ECO:0000256" key="7">
    <source>
        <dbReference type="ARBA" id="ARBA00022989"/>
    </source>
</evidence>
<evidence type="ECO:0000256" key="8">
    <source>
        <dbReference type="ARBA" id="ARBA00023136"/>
    </source>
</evidence>
<dbReference type="InterPro" id="IPR013785">
    <property type="entry name" value="Aldolase_TIM"/>
</dbReference>
<dbReference type="InterPro" id="IPR029768">
    <property type="entry name" value="Aldolase_I_AS"/>
</dbReference>
<comment type="catalytic activity">
    <reaction evidence="1 12">
        <text>beta-D-fructose 1,6-bisphosphate = D-glyceraldehyde 3-phosphate + dihydroxyacetone phosphate</text>
        <dbReference type="Rhea" id="RHEA:14729"/>
        <dbReference type="ChEBI" id="CHEBI:32966"/>
        <dbReference type="ChEBI" id="CHEBI:57642"/>
        <dbReference type="ChEBI" id="CHEBI:59776"/>
        <dbReference type="EC" id="4.1.2.13"/>
    </reaction>
</comment>
<evidence type="ECO:0000256" key="3">
    <source>
        <dbReference type="ARBA" id="ARBA00004714"/>
    </source>
</evidence>
<comment type="subcellular location">
    <subcellularLocation>
        <location evidence="2">Membrane</location>
        <topology evidence="2">Multi-pass membrane protein</topology>
    </subcellularLocation>
</comment>
<dbReference type="Pfam" id="PF00274">
    <property type="entry name" value="Glycolytic"/>
    <property type="match status" value="2"/>
</dbReference>
<organism evidence="14">
    <name type="scientific">Oryza brachyantha</name>
    <name type="common">malo sina</name>
    <dbReference type="NCBI Taxonomy" id="4533"/>
    <lineage>
        <taxon>Eukaryota</taxon>
        <taxon>Viridiplantae</taxon>
        <taxon>Streptophyta</taxon>
        <taxon>Embryophyta</taxon>
        <taxon>Tracheophyta</taxon>
        <taxon>Spermatophyta</taxon>
        <taxon>Magnoliopsida</taxon>
        <taxon>Liliopsida</taxon>
        <taxon>Poales</taxon>
        <taxon>Poaceae</taxon>
        <taxon>BOP clade</taxon>
        <taxon>Oryzoideae</taxon>
        <taxon>Oryzeae</taxon>
        <taxon>Oryzinae</taxon>
        <taxon>Oryza</taxon>
    </lineage>
</organism>
<dbReference type="PROSITE" id="PS00158">
    <property type="entry name" value="ALDOLASE_CLASS_I"/>
    <property type="match status" value="1"/>
</dbReference>
<evidence type="ECO:0000313" key="15">
    <source>
        <dbReference type="Proteomes" id="UP000006038"/>
    </source>
</evidence>
<evidence type="ECO:0000256" key="4">
    <source>
        <dbReference type="ARBA" id="ARBA00010387"/>
    </source>
</evidence>
<proteinExistence type="inferred from homology"/>
<dbReference type="GO" id="GO:0005737">
    <property type="term" value="C:cytoplasm"/>
    <property type="evidence" value="ECO:0007669"/>
    <property type="project" value="UniProtKB-ARBA"/>
</dbReference>
<dbReference type="OMA" id="WEFDELI"/>
<dbReference type="EC" id="4.1.2.13" evidence="5 12"/>
<feature type="transmembrane region" description="Helical" evidence="13">
    <location>
        <begin position="126"/>
        <end position="144"/>
    </location>
</feature>
<feature type="transmembrane region" description="Helical" evidence="13">
    <location>
        <begin position="94"/>
        <end position="119"/>
    </location>
</feature>
<evidence type="ECO:0000256" key="12">
    <source>
        <dbReference type="RuleBase" id="RU003994"/>
    </source>
</evidence>
<evidence type="ECO:0000256" key="13">
    <source>
        <dbReference type="SAM" id="Phobius"/>
    </source>
</evidence>
<dbReference type="STRING" id="4533.J3MFQ1"/>
<comment type="similarity">
    <text evidence="4 12">Belongs to the class I fructose-bisphosphate aldolase family.</text>
</comment>
<feature type="transmembrane region" description="Helical" evidence="13">
    <location>
        <begin position="164"/>
        <end position="189"/>
    </location>
</feature>